<evidence type="ECO:0000313" key="3">
    <source>
        <dbReference type="Proteomes" id="UP000767854"/>
    </source>
</evidence>
<dbReference type="Gene3D" id="3.40.830.10">
    <property type="entry name" value="LigB-like"/>
    <property type="match status" value="1"/>
</dbReference>
<comment type="caution">
    <text evidence="2">The sequence shown here is derived from an EMBL/GenBank/DDBJ whole genome shotgun (WGS) entry which is preliminary data.</text>
</comment>
<dbReference type="NCBIfam" id="TIGR04335">
    <property type="entry name" value="AmmeMemoSam_A"/>
    <property type="match status" value="1"/>
</dbReference>
<evidence type="ECO:0000313" key="2">
    <source>
        <dbReference type="EMBL" id="MBM7561832.1"/>
    </source>
</evidence>
<dbReference type="InterPro" id="IPR023473">
    <property type="entry name" value="AMMECR1"/>
</dbReference>
<keyword evidence="3" id="KW-1185">Reference proteome</keyword>
<dbReference type="InterPro" id="IPR027485">
    <property type="entry name" value="AMMECR1_N"/>
</dbReference>
<dbReference type="EMBL" id="JAFBDT010000008">
    <property type="protein sequence ID" value="MBM7561832.1"/>
    <property type="molecule type" value="Genomic_DNA"/>
</dbReference>
<dbReference type="CDD" id="cd07951">
    <property type="entry name" value="ED_3B_N_AMMECR1"/>
    <property type="match status" value="1"/>
</dbReference>
<dbReference type="SUPFAM" id="SSF143447">
    <property type="entry name" value="AMMECR1-like"/>
    <property type="match status" value="1"/>
</dbReference>
<dbReference type="InterPro" id="IPR027623">
    <property type="entry name" value="AmmeMemoSam_A"/>
</dbReference>
<evidence type="ECO:0000259" key="1">
    <source>
        <dbReference type="PROSITE" id="PS51112"/>
    </source>
</evidence>
<sequence>MSFLGAFLMPHAPVLIDKIGDWQTNDVQKTVASMKSIANEIAKLDPDTIIVISPHGPIFSDAIAIYNQSDYKGDFHAFGEFSLQYNFVKDADFIAQLIQTNAQCKGDYYPIDEPLFQTHQISEKLDHGVLVPLHFINEVVSRPKYVFMSYGHFSYKRLMENGYLLRAAIEALGKNIVVIASGDMSHALKDNGPYDYLPEGPQFDSLMVKAIDQNKPWDVFAASEKMIAGAKECGLRSYAMLLGLFLKSSIASRLYSYEGPFGVGYLCASFYEVGVAHRDSWYASLNEMWEKRTAESRQKEHPYVQFARAVIASRVKRMVPPKVIFQTTHVVVDAVRIQISNLQEIQSIKRACFVSIKQEGQLRGCIGTLFPVYDNLLIEIYHNAMAAATKDGRFYPIQVEELNNLTVSVDVLSDMERVANFDGLDPKKYGVYLISNRKNGVLLPDLEGIKTVEEQVGIAASKGGFLVEEIEEMYRFTVDRFS</sequence>
<dbReference type="PANTHER" id="PTHR13016">
    <property type="entry name" value="AMMECR1 HOMOLOG"/>
    <property type="match status" value="1"/>
</dbReference>
<name>A0ABS2MQZ9_9FIRM</name>
<proteinExistence type="predicted"/>
<dbReference type="Gene3D" id="3.30.700.20">
    <property type="entry name" value="Hypothetical protein ph0010, domain 1"/>
    <property type="match status" value="1"/>
</dbReference>
<dbReference type="SUPFAM" id="SSF53213">
    <property type="entry name" value="LigB-like"/>
    <property type="match status" value="1"/>
</dbReference>
<protein>
    <submittedName>
        <fullName evidence="2">AmmeMemoRadiSam system protein A/AmmeMemoRadiSam system protein B</fullName>
    </submittedName>
</protein>
<accession>A0ABS2MQZ9</accession>
<dbReference type="PANTHER" id="PTHR13016:SF0">
    <property type="entry name" value="AMME SYNDROME CANDIDATE GENE 1 PROTEIN"/>
    <property type="match status" value="1"/>
</dbReference>
<dbReference type="Pfam" id="PF01871">
    <property type="entry name" value="AMMECR1"/>
    <property type="match status" value="1"/>
</dbReference>
<gene>
    <name evidence="2" type="ORF">JOC49_001373</name>
</gene>
<dbReference type="InterPro" id="IPR002733">
    <property type="entry name" value="AMMECR1_domain"/>
</dbReference>
<dbReference type="InterPro" id="IPR036071">
    <property type="entry name" value="AMMECR1_dom_sf"/>
</dbReference>
<dbReference type="RefSeq" id="WP_204663718.1">
    <property type="nucleotide sequence ID" value="NZ_JAFBDT010000008.1"/>
</dbReference>
<dbReference type="Proteomes" id="UP000767854">
    <property type="component" value="Unassembled WGS sequence"/>
</dbReference>
<dbReference type="Pfam" id="PF02900">
    <property type="entry name" value="LigB"/>
    <property type="match status" value="1"/>
</dbReference>
<dbReference type="PROSITE" id="PS51112">
    <property type="entry name" value="AMMECR1"/>
    <property type="match status" value="1"/>
</dbReference>
<feature type="domain" description="AMMECR1" evidence="1">
    <location>
        <begin position="298"/>
        <end position="482"/>
    </location>
</feature>
<reference evidence="2 3" key="1">
    <citation type="submission" date="2021-01" db="EMBL/GenBank/DDBJ databases">
        <title>Genomic Encyclopedia of Type Strains, Phase IV (KMG-IV): sequencing the most valuable type-strain genomes for metagenomic binning, comparative biology and taxonomic classification.</title>
        <authorList>
            <person name="Goeker M."/>
        </authorList>
    </citation>
    <scope>NUCLEOTIDE SEQUENCE [LARGE SCALE GENOMIC DNA]</scope>
    <source>
        <strain evidence="2 3">DSM 24436</strain>
    </source>
</reference>
<dbReference type="InterPro" id="IPR004183">
    <property type="entry name" value="Xdiol_dOase_suB"/>
</dbReference>
<organism evidence="2 3">
    <name type="scientific">Fusibacter tunisiensis</name>
    <dbReference type="NCBI Taxonomy" id="1008308"/>
    <lineage>
        <taxon>Bacteria</taxon>
        <taxon>Bacillati</taxon>
        <taxon>Bacillota</taxon>
        <taxon>Clostridia</taxon>
        <taxon>Eubacteriales</taxon>
        <taxon>Eubacteriales Family XII. Incertae Sedis</taxon>
        <taxon>Fusibacter</taxon>
    </lineage>
</organism>